<protein>
    <submittedName>
        <fullName evidence="1">Uncharacterized protein</fullName>
    </submittedName>
</protein>
<organism evidence="1 2">
    <name type="scientific">Botryotinia fuckeliana (strain B05.10)</name>
    <name type="common">Noble rot fungus</name>
    <name type="synonym">Botrytis cinerea</name>
    <dbReference type="NCBI Taxonomy" id="332648"/>
    <lineage>
        <taxon>Eukaryota</taxon>
        <taxon>Fungi</taxon>
        <taxon>Dikarya</taxon>
        <taxon>Ascomycota</taxon>
        <taxon>Pezizomycotina</taxon>
        <taxon>Leotiomycetes</taxon>
        <taxon>Helotiales</taxon>
        <taxon>Sclerotiniaceae</taxon>
        <taxon>Botrytis</taxon>
    </lineage>
</organism>
<dbReference type="OrthoDB" id="4770086at2759"/>
<dbReference type="GeneID" id="5429455"/>
<proteinExistence type="predicted"/>
<sequence>MASEYAGAGLFRAANNIGDEFGNWDEDSNPGDQVLWYGQYKGHKYDQLPPSYVEWTIEKYLKSPDTASPNIKGFKALHDRKQVWIEKNVSKLPPPGKEIIWFGQHTGTAFDKLDYGYVMSLYNNYYKEGDRALPSVR</sequence>
<evidence type="ECO:0000313" key="1">
    <source>
        <dbReference type="EMBL" id="ATZ45673.1"/>
    </source>
</evidence>
<reference evidence="1 2" key="3">
    <citation type="journal article" date="2017" name="Mol. Plant Pathol.">
        <title>A gapless genome sequence of the fungus Botrytis cinerea.</title>
        <authorList>
            <person name="Van Kan J.A."/>
            <person name="Stassen J.H."/>
            <person name="Mosbach A."/>
            <person name="Van Der Lee T.A."/>
            <person name="Faino L."/>
            <person name="Farmer A.D."/>
            <person name="Papasotiriou D.G."/>
            <person name="Zhou S."/>
            <person name="Seidl M.F."/>
            <person name="Cottam E."/>
            <person name="Edel D."/>
            <person name="Hahn M."/>
            <person name="Schwartz D.C."/>
            <person name="Dietrich R.A."/>
            <person name="Widdison S."/>
            <person name="Scalliet G."/>
        </authorList>
    </citation>
    <scope>NUCLEOTIDE SEQUENCE [LARGE SCALE GENOMIC DNA]</scope>
    <source>
        <strain evidence="1 2">B05.10</strain>
    </source>
</reference>
<reference evidence="1 2" key="1">
    <citation type="journal article" date="2011" name="PLoS Genet.">
        <title>Genomic analysis of the necrotrophic fungal pathogens Sclerotinia sclerotiorum and Botrytis cinerea.</title>
        <authorList>
            <person name="Amselem J."/>
            <person name="Cuomo C.A."/>
            <person name="van Kan J.A."/>
            <person name="Viaud M."/>
            <person name="Benito E.P."/>
            <person name="Couloux A."/>
            <person name="Coutinho P.M."/>
            <person name="de Vries R.P."/>
            <person name="Dyer P.S."/>
            <person name="Fillinger S."/>
            <person name="Fournier E."/>
            <person name="Gout L."/>
            <person name="Hahn M."/>
            <person name="Kohn L."/>
            <person name="Lapalu N."/>
            <person name="Plummer K.M."/>
            <person name="Pradier J.M."/>
            <person name="Quevillon E."/>
            <person name="Sharon A."/>
            <person name="Simon A."/>
            <person name="ten Have A."/>
            <person name="Tudzynski B."/>
            <person name="Tudzynski P."/>
            <person name="Wincker P."/>
            <person name="Andrew M."/>
            <person name="Anthouard V."/>
            <person name="Beever R.E."/>
            <person name="Beffa R."/>
            <person name="Benoit I."/>
            <person name="Bouzid O."/>
            <person name="Brault B."/>
            <person name="Chen Z."/>
            <person name="Choquer M."/>
            <person name="Collemare J."/>
            <person name="Cotton P."/>
            <person name="Danchin E.G."/>
            <person name="Da Silva C."/>
            <person name="Gautier A."/>
            <person name="Giraud C."/>
            <person name="Giraud T."/>
            <person name="Gonzalez C."/>
            <person name="Grossetete S."/>
            <person name="Guldener U."/>
            <person name="Henrissat B."/>
            <person name="Howlett B.J."/>
            <person name="Kodira C."/>
            <person name="Kretschmer M."/>
            <person name="Lappartient A."/>
            <person name="Leroch M."/>
            <person name="Levis C."/>
            <person name="Mauceli E."/>
            <person name="Neuveglise C."/>
            <person name="Oeser B."/>
            <person name="Pearson M."/>
            <person name="Poulain J."/>
            <person name="Poussereau N."/>
            <person name="Quesneville H."/>
            <person name="Rascle C."/>
            <person name="Schumacher J."/>
            <person name="Segurens B."/>
            <person name="Sexton A."/>
            <person name="Silva E."/>
            <person name="Sirven C."/>
            <person name="Soanes D.M."/>
            <person name="Talbot N.J."/>
            <person name="Templeton M."/>
            <person name="Yandava C."/>
            <person name="Yarden O."/>
            <person name="Zeng Q."/>
            <person name="Rollins J.A."/>
            <person name="Lebrun M.H."/>
            <person name="Dickman M."/>
        </authorList>
    </citation>
    <scope>NUCLEOTIDE SEQUENCE [LARGE SCALE GENOMIC DNA]</scope>
    <source>
        <strain evidence="1 2">B05.10</strain>
    </source>
</reference>
<dbReference type="VEuPathDB" id="FungiDB:Bcin01g04150"/>
<reference evidence="1 2" key="2">
    <citation type="journal article" date="2012" name="Eukaryot. Cell">
        <title>Genome update of Botrytis cinerea strains B05.10 and T4.</title>
        <authorList>
            <person name="Staats M."/>
            <person name="van Kan J.A."/>
        </authorList>
    </citation>
    <scope>NUCLEOTIDE SEQUENCE [LARGE SCALE GENOMIC DNA]</scope>
    <source>
        <strain evidence="1 2">B05.10</strain>
    </source>
</reference>
<accession>A0A384J5A6</accession>
<dbReference type="Proteomes" id="UP000001798">
    <property type="component" value="Chromosome 1"/>
</dbReference>
<dbReference type="RefSeq" id="XP_024546208.1">
    <property type="nucleotide sequence ID" value="XM_024690441.1"/>
</dbReference>
<keyword evidence="2" id="KW-1185">Reference proteome</keyword>
<evidence type="ECO:0000313" key="2">
    <source>
        <dbReference type="Proteomes" id="UP000001798"/>
    </source>
</evidence>
<dbReference type="AlphaFoldDB" id="A0A384J5A6"/>
<dbReference type="EMBL" id="CP009805">
    <property type="protein sequence ID" value="ATZ45673.1"/>
    <property type="molecule type" value="Genomic_DNA"/>
</dbReference>
<name>A0A384J5A6_BOTFB</name>
<gene>
    <name evidence="1" type="ORF">BCIN_01g04150</name>
</gene>